<proteinExistence type="predicted"/>
<dbReference type="AlphaFoldDB" id="A0A0E9U8W2"/>
<protein>
    <submittedName>
        <fullName evidence="1">Uncharacterized protein</fullName>
    </submittedName>
</protein>
<accession>A0A0E9U8W2</accession>
<reference evidence="1" key="1">
    <citation type="submission" date="2014-11" db="EMBL/GenBank/DDBJ databases">
        <authorList>
            <person name="Amaro Gonzalez C."/>
        </authorList>
    </citation>
    <scope>NUCLEOTIDE SEQUENCE</scope>
</reference>
<name>A0A0E9U8W2_ANGAN</name>
<dbReference type="EMBL" id="GBXM01047189">
    <property type="protein sequence ID" value="JAH61388.1"/>
    <property type="molecule type" value="Transcribed_RNA"/>
</dbReference>
<sequence>MNHISNQSAAFNHICNCLMVPLPVSLCFTCSC</sequence>
<evidence type="ECO:0000313" key="1">
    <source>
        <dbReference type="EMBL" id="JAH61388.1"/>
    </source>
</evidence>
<reference evidence="1" key="2">
    <citation type="journal article" date="2015" name="Fish Shellfish Immunol.">
        <title>Early steps in the European eel (Anguilla anguilla)-Vibrio vulnificus interaction in the gills: Role of the RtxA13 toxin.</title>
        <authorList>
            <person name="Callol A."/>
            <person name="Pajuelo D."/>
            <person name="Ebbesson L."/>
            <person name="Teles M."/>
            <person name="MacKenzie S."/>
            <person name="Amaro C."/>
        </authorList>
    </citation>
    <scope>NUCLEOTIDE SEQUENCE</scope>
</reference>
<organism evidence="1">
    <name type="scientific">Anguilla anguilla</name>
    <name type="common">European freshwater eel</name>
    <name type="synonym">Muraena anguilla</name>
    <dbReference type="NCBI Taxonomy" id="7936"/>
    <lineage>
        <taxon>Eukaryota</taxon>
        <taxon>Metazoa</taxon>
        <taxon>Chordata</taxon>
        <taxon>Craniata</taxon>
        <taxon>Vertebrata</taxon>
        <taxon>Euteleostomi</taxon>
        <taxon>Actinopterygii</taxon>
        <taxon>Neopterygii</taxon>
        <taxon>Teleostei</taxon>
        <taxon>Anguilliformes</taxon>
        <taxon>Anguillidae</taxon>
        <taxon>Anguilla</taxon>
    </lineage>
</organism>